<evidence type="ECO:0000259" key="5">
    <source>
        <dbReference type="Pfam" id="PF00931"/>
    </source>
</evidence>
<dbReference type="InterPro" id="IPR041118">
    <property type="entry name" value="Rx_N"/>
</dbReference>
<keyword evidence="3" id="KW-0611">Plant defense</keyword>
<name>A0AAV5JQK1_9ROSI</name>
<dbReference type="GO" id="GO:0005524">
    <property type="term" value="F:ATP binding"/>
    <property type="evidence" value="ECO:0007669"/>
    <property type="project" value="UniProtKB-KW"/>
</dbReference>
<dbReference type="InterPro" id="IPR002182">
    <property type="entry name" value="NB-ARC"/>
</dbReference>
<organism evidence="7 8">
    <name type="scientific">Rubroshorea leprosula</name>
    <dbReference type="NCBI Taxonomy" id="152421"/>
    <lineage>
        <taxon>Eukaryota</taxon>
        <taxon>Viridiplantae</taxon>
        <taxon>Streptophyta</taxon>
        <taxon>Embryophyta</taxon>
        <taxon>Tracheophyta</taxon>
        <taxon>Spermatophyta</taxon>
        <taxon>Magnoliopsida</taxon>
        <taxon>eudicotyledons</taxon>
        <taxon>Gunneridae</taxon>
        <taxon>Pentapetalae</taxon>
        <taxon>rosids</taxon>
        <taxon>malvids</taxon>
        <taxon>Malvales</taxon>
        <taxon>Dipterocarpaceae</taxon>
        <taxon>Rubroshorea</taxon>
    </lineage>
</organism>
<evidence type="ECO:0000313" key="8">
    <source>
        <dbReference type="Proteomes" id="UP001054252"/>
    </source>
</evidence>
<reference evidence="7 8" key="1">
    <citation type="journal article" date="2021" name="Commun. Biol.">
        <title>The genome of Shorea leprosula (Dipterocarpaceae) highlights the ecological relevance of drought in aseasonal tropical rainforests.</title>
        <authorList>
            <person name="Ng K.K.S."/>
            <person name="Kobayashi M.J."/>
            <person name="Fawcett J.A."/>
            <person name="Hatakeyama M."/>
            <person name="Paape T."/>
            <person name="Ng C.H."/>
            <person name="Ang C.C."/>
            <person name="Tnah L.H."/>
            <person name="Lee C.T."/>
            <person name="Nishiyama T."/>
            <person name="Sese J."/>
            <person name="O'Brien M.J."/>
            <person name="Copetti D."/>
            <person name="Mohd Noor M.I."/>
            <person name="Ong R.C."/>
            <person name="Putra M."/>
            <person name="Sireger I.Z."/>
            <person name="Indrioko S."/>
            <person name="Kosugi Y."/>
            <person name="Izuno A."/>
            <person name="Isagi Y."/>
            <person name="Lee S.L."/>
            <person name="Shimizu K.K."/>
        </authorList>
    </citation>
    <scope>NUCLEOTIDE SEQUENCE [LARGE SCALE GENOMIC DNA]</scope>
    <source>
        <strain evidence="7">214</strain>
    </source>
</reference>
<proteinExistence type="predicted"/>
<evidence type="ECO:0000313" key="7">
    <source>
        <dbReference type="EMBL" id="GKV12655.1"/>
    </source>
</evidence>
<dbReference type="Gene3D" id="1.20.5.4130">
    <property type="match status" value="1"/>
</dbReference>
<dbReference type="AlphaFoldDB" id="A0AAV5JQK1"/>
<dbReference type="SUPFAM" id="SSF52540">
    <property type="entry name" value="P-loop containing nucleoside triphosphate hydrolases"/>
    <property type="match status" value="1"/>
</dbReference>
<keyword evidence="8" id="KW-1185">Reference proteome</keyword>
<keyword evidence="1" id="KW-0677">Repeat</keyword>
<feature type="domain" description="NB-ARC" evidence="5">
    <location>
        <begin position="119"/>
        <end position="188"/>
    </location>
</feature>
<gene>
    <name evidence="7" type="ORF">SLEP1_g23778</name>
</gene>
<evidence type="ECO:0000256" key="4">
    <source>
        <dbReference type="ARBA" id="ARBA00022840"/>
    </source>
</evidence>
<sequence length="275" mass="31339">MSQFCLNKWENFLPKINALLQDAQQSHTTSHDLKLWLSDLTDLAYDTEDVIDEINTEVQHWRILGHTQFGTTNKKLSLLDFNRFLSKGIFLNLVDRGGQGRLDTKKERLRSTSSLVDESWVSVSTEFDVIRVTRILLQGVTSESLNFKDFDLLQVKLKEMLSGKKFLIVLDDVWNEDYEEWDVLRTPFLAGAPGTLGASNFDGHPNLKGIGEQIVCKCKGLPLAIKTLGGLLCGRVNSEEWEDLLRSEMWDIPEERSGILPALMLSYHYLPSHLK</sequence>
<dbReference type="Pfam" id="PF00931">
    <property type="entry name" value="NB-ARC"/>
    <property type="match status" value="1"/>
</dbReference>
<dbReference type="GO" id="GO:0043531">
    <property type="term" value="F:ADP binding"/>
    <property type="evidence" value="ECO:0007669"/>
    <property type="project" value="InterPro"/>
</dbReference>
<keyword evidence="4" id="KW-0067">ATP-binding</keyword>
<dbReference type="Pfam" id="PF18052">
    <property type="entry name" value="Rx_N"/>
    <property type="match status" value="1"/>
</dbReference>
<feature type="domain" description="Disease resistance N-terminal" evidence="6">
    <location>
        <begin position="6"/>
        <end position="68"/>
    </location>
</feature>
<accession>A0AAV5JQK1</accession>
<dbReference type="InterPro" id="IPR027417">
    <property type="entry name" value="P-loop_NTPase"/>
</dbReference>
<dbReference type="Proteomes" id="UP001054252">
    <property type="component" value="Unassembled WGS sequence"/>
</dbReference>
<dbReference type="Gene3D" id="3.40.50.300">
    <property type="entry name" value="P-loop containing nucleotide triphosphate hydrolases"/>
    <property type="match status" value="1"/>
</dbReference>
<dbReference type="GO" id="GO:0006952">
    <property type="term" value="P:defense response"/>
    <property type="evidence" value="ECO:0007669"/>
    <property type="project" value="UniProtKB-KW"/>
</dbReference>
<dbReference type="PANTHER" id="PTHR36766">
    <property type="entry name" value="PLANT BROAD-SPECTRUM MILDEW RESISTANCE PROTEIN RPW8"/>
    <property type="match status" value="1"/>
</dbReference>
<evidence type="ECO:0000256" key="1">
    <source>
        <dbReference type="ARBA" id="ARBA00022737"/>
    </source>
</evidence>
<comment type="caution">
    <text evidence="7">The sequence shown here is derived from an EMBL/GenBank/DDBJ whole genome shotgun (WGS) entry which is preliminary data.</text>
</comment>
<evidence type="ECO:0000259" key="6">
    <source>
        <dbReference type="Pfam" id="PF18052"/>
    </source>
</evidence>
<dbReference type="Gene3D" id="1.10.8.430">
    <property type="entry name" value="Helical domain of apoptotic protease-activating factors"/>
    <property type="match status" value="1"/>
</dbReference>
<evidence type="ECO:0008006" key="9">
    <source>
        <dbReference type="Google" id="ProtNLM"/>
    </source>
</evidence>
<evidence type="ECO:0000256" key="2">
    <source>
        <dbReference type="ARBA" id="ARBA00022741"/>
    </source>
</evidence>
<evidence type="ECO:0000256" key="3">
    <source>
        <dbReference type="ARBA" id="ARBA00022821"/>
    </source>
</evidence>
<dbReference type="InterPro" id="IPR042197">
    <property type="entry name" value="Apaf_helical"/>
</dbReference>
<keyword evidence="2" id="KW-0547">Nucleotide-binding</keyword>
<dbReference type="PANTHER" id="PTHR36766:SF51">
    <property type="entry name" value="DISEASE RESISTANCE RPP13-LIKE PROTEIN 1"/>
    <property type="match status" value="1"/>
</dbReference>
<dbReference type="EMBL" id="BPVZ01000037">
    <property type="protein sequence ID" value="GKV12655.1"/>
    <property type="molecule type" value="Genomic_DNA"/>
</dbReference>
<protein>
    <recommendedName>
        <fullName evidence="9">Disease resistance RPP13-like protein 1</fullName>
    </recommendedName>
</protein>